<feature type="region of interest" description="Disordered" evidence="1">
    <location>
        <begin position="64"/>
        <end position="85"/>
    </location>
</feature>
<evidence type="ECO:0000256" key="1">
    <source>
        <dbReference type="SAM" id="MobiDB-lite"/>
    </source>
</evidence>
<evidence type="ECO:0000313" key="3">
    <source>
        <dbReference type="EMBL" id="GLR68625.1"/>
    </source>
</evidence>
<dbReference type="InterPro" id="IPR036162">
    <property type="entry name" value="Resolvase-like_N_sf"/>
</dbReference>
<gene>
    <name evidence="3" type="ORF">GCM10010909_33060</name>
</gene>
<dbReference type="RefSeq" id="WP_284259474.1">
    <property type="nucleotide sequence ID" value="NZ_BSOS01000092.1"/>
</dbReference>
<evidence type="ECO:0000259" key="2">
    <source>
        <dbReference type="Pfam" id="PF00239"/>
    </source>
</evidence>
<evidence type="ECO:0000313" key="4">
    <source>
        <dbReference type="Proteomes" id="UP001156641"/>
    </source>
</evidence>
<dbReference type="Gene3D" id="3.40.50.1390">
    <property type="entry name" value="Resolvase, N-terminal catalytic domain"/>
    <property type="match status" value="1"/>
</dbReference>
<keyword evidence="4" id="KW-1185">Reference proteome</keyword>
<dbReference type="EMBL" id="BSOS01000092">
    <property type="protein sequence ID" value="GLR68625.1"/>
    <property type="molecule type" value="Genomic_DNA"/>
</dbReference>
<feature type="domain" description="Resolvase/invertase-type recombinase catalytic" evidence="2">
    <location>
        <begin position="8"/>
        <end position="67"/>
    </location>
</feature>
<proteinExistence type="predicted"/>
<dbReference type="Pfam" id="PF00239">
    <property type="entry name" value="Resolvase"/>
    <property type="match status" value="1"/>
</dbReference>
<feature type="compositionally biased region" description="Polar residues" evidence="1">
    <location>
        <begin position="72"/>
        <end position="85"/>
    </location>
</feature>
<dbReference type="SUPFAM" id="SSF53041">
    <property type="entry name" value="Resolvase-like"/>
    <property type="match status" value="1"/>
</dbReference>
<organism evidence="3 4">
    <name type="scientific">Acidocella aquatica</name>
    <dbReference type="NCBI Taxonomy" id="1922313"/>
    <lineage>
        <taxon>Bacteria</taxon>
        <taxon>Pseudomonadati</taxon>
        <taxon>Pseudomonadota</taxon>
        <taxon>Alphaproteobacteria</taxon>
        <taxon>Acetobacterales</taxon>
        <taxon>Acidocellaceae</taxon>
        <taxon>Acidocella</taxon>
    </lineage>
</organism>
<dbReference type="InterPro" id="IPR006119">
    <property type="entry name" value="Resolv_N"/>
</dbReference>
<name>A0ABQ6AB29_9PROT</name>
<accession>A0ABQ6AB29</accession>
<comment type="caution">
    <text evidence="3">The sequence shown here is derived from an EMBL/GenBank/DDBJ whole genome shotgun (WGS) entry which is preliminary data.</text>
</comment>
<protein>
    <recommendedName>
        <fullName evidence="2">Resolvase/invertase-type recombinase catalytic domain-containing protein</fullName>
    </recommendedName>
</protein>
<reference evidence="4" key="1">
    <citation type="journal article" date="2019" name="Int. J. Syst. Evol. Microbiol.">
        <title>The Global Catalogue of Microorganisms (GCM) 10K type strain sequencing project: providing services to taxonomists for standard genome sequencing and annotation.</title>
        <authorList>
            <consortium name="The Broad Institute Genomics Platform"/>
            <consortium name="The Broad Institute Genome Sequencing Center for Infectious Disease"/>
            <person name="Wu L."/>
            <person name="Ma J."/>
        </authorList>
    </citation>
    <scope>NUCLEOTIDE SEQUENCE [LARGE SCALE GENOMIC DNA]</scope>
    <source>
        <strain evidence="4">NBRC 112502</strain>
    </source>
</reference>
<sequence length="85" mass="9542">MVGRDLTAVYARLSTARQAEADLSIPDQIRQAETWCLRLGHELVRQYIEPGASGTDETRPIFSEMRNLNMPHGNTSPISPQSFIQ</sequence>
<dbReference type="Proteomes" id="UP001156641">
    <property type="component" value="Unassembled WGS sequence"/>
</dbReference>